<dbReference type="EMBL" id="JBHMEW010000034">
    <property type="protein sequence ID" value="MFB9210983.1"/>
    <property type="molecule type" value="Genomic_DNA"/>
</dbReference>
<dbReference type="RefSeq" id="WP_290247172.1">
    <property type="nucleotide sequence ID" value="NZ_JAUFQT010000001.1"/>
</dbReference>
<evidence type="ECO:0000313" key="2">
    <source>
        <dbReference type="Proteomes" id="UP001589654"/>
    </source>
</evidence>
<comment type="caution">
    <text evidence="1">The sequence shown here is derived from an EMBL/GenBank/DDBJ whole genome shotgun (WGS) entry which is preliminary data.</text>
</comment>
<accession>A0ABV5J2G8</accession>
<proteinExistence type="predicted"/>
<name>A0ABV5J2G8_9BACT</name>
<organism evidence="1 2">
    <name type="scientific">Echinicola jeungdonensis</name>
    <dbReference type="NCBI Taxonomy" id="709343"/>
    <lineage>
        <taxon>Bacteria</taxon>
        <taxon>Pseudomonadati</taxon>
        <taxon>Bacteroidota</taxon>
        <taxon>Cytophagia</taxon>
        <taxon>Cytophagales</taxon>
        <taxon>Cyclobacteriaceae</taxon>
        <taxon>Echinicola</taxon>
    </lineage>
</organism>
<protein>
    <submittedName>
        <fullName evidence="1">Uncharacterized protein</fullName>
    </submittedName>
</protein>
<sequence>MSLKKIELKNKDQNLLKSSFSRLKLTMWLFRSDHASDFGQTVPLRKII</sequence>
<evidence type="ECO:0000313" key="1">
    <source>
        <dbReference type="EMBL" id="MFB9210983.1"/>
    </source>
</evidence>
<dbReference type="Proteomes" id="UP001589654">
    <property type="component" value="Unassembled WGS sequence"/>
</dbReference>
<reference evidence="1 2" key="1">
    <citation type="submission" date="2024-09" db="EMBL/GenBank/DDBJ databases">
        <authorList>
            <person name="Sun Q."/>
            <person name="Mori K."/>
        </authorList>
    </citation>
    <scope>NUCLEOTIDE SEQUENCE [LARGE SCALE GENOMIC DNA]</scope>
    <source>
        <strain evidence="1 2">CECT 7682</strain>
    </source>
</reference>
<gene>
    <name evidence="1" type="ORF">ACFFUR_04135</name>
</gene>
<keyword evidence="2" id="KW-1185">Reference proteome</keyword>